<dbReference type="InterPro" id="IPR041542">
    <property type="entry name" value="GH43_C2"/>
</dbReference>
<dbReference type="STRING" id="1799789.AX660_09355"/>
<sequence length="237" mass="26428">MIYHAYENGFRTLGRQTLLEPIEWTQDGWFKAMGGKLSTPIAKPTSSVGNQSGMALSDDFSHNRFGNQWCFHNPGPIDMARVSFANTQLILEASGQSPADSSPITCVAVDRSYQVEISLSLSAEAEAGLLLFYNHKAFVGFGADGKVLKSFQYAEEQQWARMGMPVRDIRLRLINDNHVVTYEYSVDKGKSWQRHPTRMEVSGMNHNVFGGFLSLKIAIYCAGKGKVILSNFSYRAI</sequence>
<dbReference type="PANTHER" id="PTHR42812:SF2">
    <property type="entry name" value="XYLOSIDASE_ARABINOSIDASE"/>
    <property type="match status" value="1"/>
</dbReference>
<dbReference type="Pfam" id="PF17851">
    <property type="entry name" value="GH43_C2"/>
    <property type="match status" value="1"/>
</dbReference>
<dbReference type="Proteomes" id="UP000070299">
    <property type="component" value="Unassembled WGS sequence"/>
</dbReference>
<feature type="domain" description="Beta-xylosidase C-terminal Concanavalin A-like" evidence="1">
    <location>
        <begin position="57"/>
        <end position="226"/>
    </location>
</feature>
<comment type="caution">
    <text evidence="2">The sequence shown here is derived from an EMBL/GenBank/DDBJ whole genome shotgun (WGS) entry which is preliminary data.</text>
</comment>
<dbReference type="InterPro" id="IPR051795">
    <property type="entry name" value="Glycosyl_Hydrlase_43"/>
</dbReference>
<evidence type="ECO:0000259" key="1">
    <source>
        <dbReference type="Pfam" id="PF17851"/>
    </source>
</evidence>
<dbReference type="EMBL" id="LSNE01000003">
    <property type="protein sequence ID" value="KXI30187.1"/>
    <property type="molecule type" value="Genomic_DNA"/>
</dbReference>
<dbReference type="PANTHER" id="PTHR42812">
    <property type="entry name" value="BETA-XYLOSIDASE"/>
    <property type="match status" value="1"/>
</dbReference>
<protein>
    <recommendedName>
        <fullName evidence="1">Beta-xylosidase C-terminal Concanavalin A-like domain-containing protein</fullName>
    </recommendedName>
</protein>
<dbReference type="Gene3D" id="2.60.120.200">
    <property type="match status" value="1"/>
</dbReference>
<dbReference type="SUPFAM" id="SSF49899">
    <property type="entry name" value="Concanavalin A-like lectins/glucanases"/>
    <property type="match status" value="1"/>
</dbReference>
<gene>
    <name evidence="2" type="ORF">AX660_09355</name>
</gene>
<proteinExistence type="predicted"/>
<dbReference type="InterPro" id="IPR013320">
    <property type="entry name" value="ConA-like_dom_sf"/>
</dbReference>
<reference evidence="3" key="1">
    <citation type="submission" date="2016-02" db="EMBL/GenBank/DDBJ databases">
        <authorList>
            <person name="Schultz-Johansen M."/>
            <person name="Glaring M.A."/>
            <person name="Bech P.K."/>
            <person name="Stougaard P."/>
        </authorList>
    </citation>
    <scope>NUCLEOTIDE SEQUENCE [LARGE SCALE GENOMIC DNA]</scope>
    <source>
        <strain evidence="3">S66</strain>
    </source>
</reference>
<accession>A0A136A4N9</accession>
<organism evidence="2 3">
    <name type="scientific">Paraglaciecola hydrolytica</name>
    <dbReference type="NCBI Taxonomy" id="1799789"/>
    <lineage>
        <taxon>Bacteria</taxon>
        <taxon>Pseudomonadati</taxon>
        <taxon>Pseudomonadota</taxon>
        <taxon>Gammaproteobacteria</taxon>
        <taxon>Alteromonadales</taxon>
        <taxon>Alteromonadaceae</taxon>
        <taxon>Paraglaciecola</taxon>
    </lineage>
</organism>
<name>A0A136A4N9_9ALTE</name>
<evidence type="ECO:0000313" key="3">
    <source>
        <dbReference type="Proteomes" id="UP000070299"/>
    </source>
</evidence>
<keyword evidence="3" id="KW-1185">Reference proteome</keyword>
<dbReference type="AlphaFoldDB" id="A0A136A4N9"/>
<evidence type="ECO:0000313" key="2">
    <source>
        <dbReference type="EMBL" id="KXI30187.1"/>
    </source>
</evidence>